<dbReference type="InterPro" id="IPR036890">
    <property type="entry name" value="HATPase_C_sf"/>
</dbReference>
<evidence type="ECO:0000313" key="1">
    <source>
        <dbReference type="EMBL" id="AAZ54275.1"/>
    </source>
</evidence>
<organism evidence="1">
    <name type="scientific">Thermobifida fusca (strain YX)</name>
    <dbReference type="NCBI Taxonomy" id="269800"/>
    <lineage>
        <taxon>Bacteria</taxon>
        <taxon>Bacillati</taxon>
        <taxon>Actinomycetota</taxon>
        <taxon>Actinomycetes</taxon>
        <taxon>Streptosporangiales</taxon>
        <taxon>Nocardiopsidaceae</taxon>
        <taxon>Thermobifida</taxon>
    </lineage>
</organism>
<dbReference type="KEGG" id="tfu:Tfu_0237"/>
<dbReference type="AlphaFoldDB" id="Q47TD9"/>
<accession>Q47TD9</accession>
<reference evidence="1" key="1">
    <citation type="submission" date="2005-07" db="EMBL/GenBank/DDBJ databases">
        <title>Complete sequence of Thermobifida fusca YX.</title>
        <authorList>
            <consortium name="US DOE Joint Genome Institute"/>
            <person name="Copeland A."/>
            <person name="Lucas S."/>
            <person name="Lapidus A."/>
            <person name="Barry K."/>
            <person name="Detter J.C."/>
            <person name="Glavina T."/>
            <person name="Hammon N."/>
            <person name="Israni S."/>
            <person name="Pitluck S."/>
            <person name="Di Bartolo G."/>
            <person name="Chain P."/>
            <person name="Schmutz J."/>
            <person name="Larimer F."/>
            <person name="Land M."/>
            <person name="Lykidis A."/>
            <person name="Richardson P."/>
        </authorList>
    </citation>
    <scope>NUCLEOTIDE SEQUENCE</scope>
    <source>
        <strain evidence="1">YX</strain>
    </source>
</reference>
<proteinExistence type="predicted"/>
<gene>
    <name evidence="1" type="ordered locus">Tfu_0237</name>
</gene>
<evidence type="ECO:0008006" key="2">
    <source>
        <dbReference type="Google" id="ProtNLM"/>
    </source>
</evidence>
<name>Q47TD9_THEFY</name>
<sequence length="1029" mass="110601">MSRSSRSVSGMTHTMADPFGVADLRARILDSWAASPARFREDANAEDDYALGGYRNRVVVELAQNAADAAQRAGRRGRLVLRLRGREFTAANTGAPLTAEGVESLSTLRASAKRDAAAVGRFGVGFTAVASLSDDVVFASRDGAVRWNRDRAAALVHDELIATGRAHPKLAEELARRDNRVPLLRLPFADRTRPPDGFDSAVILQLRDADAGARLALQLAETGQALLLALPWLAEITIDTDSHVRSLRSTWEPDGTVTIRSSDASGDHVTRWSTVTRSGQFTEADLADRPVEERERRDWSLTWAVALDPASGAAVLPPDVPRVVHAPTPSDDELHVPALLIGTFPLSPDRRRIAFGPATDVLLDAAADAYTELLRRIAAPATWDLIPLERLSGDEFDARFRARVAALLPDLPFLQTVTGVSLSPRDAVLVEGGDTLLDVLDGLVPNALPGDTDLHHPGVRALQLRRVSLADLADLLTGVDREPAWWARLYAALRAVGQRGAALDNLGALPVPLWDGRLVRGPRGLLLPTGEAFTSGILDATALEPLGLRIVHPEAVDPLLVRLGAVEANERAILTDPMTRAAVENSLDANDPDLIARAVLELVAASGVTVADEPWLAELALRDADGDYAPAAELLHPDSPLVDIFTDDAPFGVLAADLAEAYDTETLESVGVMRLFTVHRAHDVTLGAGLEDSLDDLPLDGVDEWAAAVSALLGDPELPPVVPEFVGVRDLEFVREDRWPQALELLSAPGPRAAIVEPTRVFTGDGRVVDVPSYTAWWLRTGALLGDRTPSELRTADADPALTGLYDELPVDVDPEFARALGVRSRLDDLLADPDGPDDLLERLGDPDRHISRAELRRLWAALADVPPDRVTPPDRVRAVHGGSVVVADAEETVVVDAPDLLPLLADRPVILAPVDRAVDLADVLDLDLASEVVAGRVTSTGEARPVPEEVRAFLGTVPLTYLHHGELLVDGAAVEWRCTSGQLHAATSDGLARALCWATGQWPRRHLVAALLRDPQSLPLLHAEADLE</sequence>
<dbReference type="NCBIfam" id="NF047352">
    <property type="entry name" value="P_loop_sacsin"/>
    <property type="match status" value="1"/>
</dbReference>
<dbReference type="EMBL" id="CP000088">
    <property type="protein sequence ID" value="AAZ54275.1"/>
    <property type="molecule type" value="Genomic_DNA"/>
</dbReference>
<dbReference type="STRING" id="269800.Tfu_0237"/>
<dbReference type="SUPFAM" id="SSF55874">
    <property type="entry name" value="ATPase domain of HSP90 chaperone/DNA topoisomerase II/histidine kinase"/>
    <property type="match status" value="1"/>
</dbReference>
<protein>
    <recommendedName>
        <fullName evidence="2">Molecular chaperone Hsp90</fullName>
    </recommendedName>
</protein>
<dbReference type="HOGENOM" id="CLU_005639_0_0_11"/>
<dbReference type="eggNOG" id="COG3225">
    <property type="taxonomic scope" value="Bacteria"/>
</dbReference>